<reference evidence="3" key="2">
    <citation type="journal article" date="2008" name="Nucleic Acids Res.">
        <title>The rice annotation project database (RAP-DB): 2008 update.</title>
        <authorList>
            <consortium name="The rice annotation project (RAP)"/>
        </authorList>
    </citation>
    <scope>GENOME REANNOTATION</scope>
    <source>
        <strain evidence="3">cv. Nipponbare</strain>
    </source>
</reference>
<dbReference type="InterPro" id="IPR011992">
    <property type="entry name" value="EF-hand-dom_pair"/>
</dbReference>
<dbReference type="SUPFAM" id="SSF47473">
    <property type="entry name" value="EF-hand"/>
    <property type="match status" value="1"/>
</dbReference>
<reference evidence="3" key="1">
    <citation type="journal article" date="2005" name="Nature">
        <title>The map-based sequence of the rice genome.</title>
        <authorList>
            <consortium name="International rice genome sequencing project (IRGSP)"/>
            <person name="Matsumoto T."/>
            <person name="Wu J."/>
            <person name="Kanamori H."/>
            <person name="Katayose Y."/>
            <person name="Fujisawa M."/>
            <person name="Namiki N."/>
            <person name="Mizuno H."/>
            <person name="Yamamoto K."/>
            <person name="Antonio B.A."/>
            <person name="Baba T."/>
            <person name="Sakata K."/>
            <person name="Nagamura Y."/>
            <person name="Aoki H."/>
            <person name="Arikawa K."/>
            <person name="Arita K."/>
            <person name="Bito T."/>
            <person name="Chiden Y."/>
            <person name="Fujitsuka N."/>
            <person name="Fukunaka R."/>
            <person name="Hamada M."/>
            <person name="Harada C."/>
            <person name="Hayashi A."/>
            <person name="Hijishita S."/>
            <person name="Honda M."/>
            <person name="Hosokawa S."/>
            <person name="Ichikawa Y."/>
            <person name="Idonuma A."/>
            <person name="Iijima M."/>
            <person name="Ikeda M."/>
            <person name="Ikeno M."/>
            <person name="Ito K."/>
            <person name="Ito S."/>
            <person name="Ito T."/>
            <person name="Ito Y."/>
            <person name="Ito Y."/>
            <person name="Iwabuchi A."/>
            <person name="Kamiya K."/>
            <person name="Karasawa W."/>
            <person name="Kurita K."/>
            <person name="Katagiri S."/>
            <person name="Kikuta A."/>
            <person name="Kobayashi H."/>
            <person name="Kobayashi N."/>
            <person name="Machita K."/>
            <person name="Maehara T."/>
            <person name="Masukawa M."/>
            <person name="Mizubayashi T."/>
            <person name="Mukai Y."/>
            <person name="Nagasaki H."/>
            <person name="Nagata Y."/>
            <person name="Naito S."/>
            <person name="Nakashima M."/>
            <person name="Nakama Y."/>
            <person name="Nakamichi Y."/>
            <person name="Nakamura M."/>
            <person name="Meguro A."/>
            <person name="Negishi M."/>
            <person name="Ohta I."/>
            <person name="Ohta T."/>
            <person name="Okamoto M."/>
            <person name="Ono N."/>
            <person name="Saji S."/>
            <person name="Sakaguchi M."/>
            <person name="Sakai K."/>
            <person name="Shibata M."/>
            <person name="Shimokawa T."/>
            <person name="Song J."/>
            <person name="Takazaki Y."/>
            <person name="Terasawa K."/>
            <person name="Tsugane M."/>
            <person name="Tsuji K."/>
            <person name="Ueda S."/>
            <person name="Waki K."/>
            <person name="Yamagata H."/>
            <person name="Yamamoto M."/>
            <person name="Yamamoto S."/>
            <person name="Yamane H."/>
            <person name="Yoshiki S."/>
            <person name="Yoshihara R."/>
            <person name="Yukawa K."/>
            <person name="Zhong H."/>
            <person name="Yano M."/>
            <person name="Yuan Q."/>
            <person name="Ouyang S."/>
            <person name="Liu J."/>
            <person name="Jones K.M."/>
            <person name="Gansberger K."/>
            <person name="Moffat K."/>
            <person name="Hill J."/>
            <person name="Bera J."/>
            <person name="Fadrosh D."/>
            <person name="Jin S."/>
            <person name="Johri S."/>
            <person name="Kim M."/>
            <person name="Overton L."/>
            <person name="Reardon M."/>
            <person name="Tsitrin T."/>
            <person name="Vuong H."/>
            <person name="Weaver B."/>
            <person name="Ciecko A."/>
            <person name="Tallon L."/>
            <person name="Jackson J."/>
            <person name="Pai G."/>
            <person name="Aken S.V."/>
            <person name="Utterback T."/>
            <person name="Reidmuller S."/>
            <person name="Feldblyum T."/>
            <person name="Hsiao J."/>
            <person name="Zismann V."/>
            <person name="Iobst S."/>
            <person name="de Vazeille A.R."/>
            <person name="Buell C.R."/>
            <person name="Ying K."/>
            <person name="Li Y."/>
            <person name="Lu T."/>
            <person name="Huang Y."/>
            <person name="Zhao Q."/>
            <person name="Feng Q."/>
            <person name="Zhang L."/>
            <person name="Zhu J."/>
            <person name="Weng Q."/>
            <person name="Mu J."/>
            <person name="Lu Y."/>
            <person name="Fan D."/>
            <person name="Liu Y."/>
            <person name="Guan J."/>
            <person name="Zhang Y."/>
            <person name="Yu S."/>
            <person name="Liu X."/>
            <person name="Zhang Y."/>
            <person name="Hong G."/>
            <person name="Han B."/>
            <person name="Choisne N."/>
            <person name="Demange N."/>
            <person name="Orjeda G."/>
            <person name="Samain S."/>
            <person name="Cattolico L."/>
            <person name="Pelletier E."/>
            <person name="Couloux A."/>
            <person name="Segurens B."/>
            <person name="Wincker P."/>
            <person name="D'Hont A."/>
            <person name="Scarpelli C."/>
            <person name="Weissenbach J."/>
            <person name="Salanoubat M."/>
            <person name="Quetier F."/>
            <person name="Yu Y."/>
            <person name="Kim H.R."/>
            <person name="Rambo T."/>
            <person name="Currie J."/>
            <person name="Collura K."/>
            <person name="Luo M."/>
            <person name="Yang T."/>
            <person name="Ammiraju J.S.S."/>
            <person name="Engler F."/>
            <person name="Soderlund C."/>
            <person name="Wing R.A."/>
            <person name="Palmer L.E."/>
            <person name="de la Bastide M."/>
            <person name="Spiegel L."/>
            <person name="Nascimento L."/>
            <person name="Zutavern T."/>
            <person name="O'Shaughnessy A."/>
            <person name="Dike S."/>
            <person name="Dedhia N."/>
            <person name="Preston R."/>
            <person name="Balija V."/>
            <person name="McCombie W.R."/>
            <person name="Chow T."/>
            <person name="Chen H."/>
            <person name="Chung M."/>
            <person name="Chen C."/>
            <person name="Shaw J."/>
            <person name="Wu H."/>
            <person name="Hsiao K."/>
            <person name="Chao Y."/>
            <person name="Chu M."/>
            <person name="Cheng C."/>
            <person name="Hour A."/>
            <person name="Lee P."/>
            <person name="Lin S."/>
            <person name="Lin Y."/>
            <person name="Liou J."/>
            <person name="Liu S."/>
            <person name="Hsing Y."/>
            <person name="Raghuvanshi S."/>
            <person name="Mohanty A."/>
            <person name="Bharti A.K."/>
            <person name="Gaur A."/>
            <person name="Gupta V."/>
            <person name="Kumar D."/>
            <person name="Ravi V."/>
            <person name="Vij S."/>
            <person name="Kapur A."/>
            <person name="Khurana P."/>
            <person name="Khurana P."/>
            <person name="Khurana J.P."/>
            <person name="Tyagi A.K."/>
            <person name="Gaikwad K."/>
            <person name="Singh A."/>
            <person name="Dalal V."/>
            <person name="Srivastava S."/>
            <person name="Dixit A."/>
            <person name="Pal A.K."/>
            <person name="Ghazi I.A."/>
            <person name="Yadav M."/>
            <person name="Pandit A."/>
            <person name="Bhargava A."/>
            <person name="Sureshbabu K."/>
            <person name="Batra K."/>
            <person name="Sharma T.R."/>
            <person name="Mohapatra T."/>
            <person name="Singh N.K."/>
            <person name="Messing J."/>
            <person name="Nelson A.B."/>
            <person name="Fuks G."/>
            <person name="Kavchok S."/>
            <person name="Keizer G."/>
            <person name="Linton E."/>
            <person name="Llaca V."/>
            <person name="Song R."/>
            <person name="Tanyolac B."/>
            <person name="Young S."/>
            <person name="Ho-Il K."/>
            <person name="Hahn J.H."/>
            <person name="Sangsakoo G."/>
            <person name="Vanavichit A."/>
            <person name="de Mattos Luiz.A.T."/>
            <person name="Zimmer P.D."/>
            <person name="Malone G."/>
            <person name="Dellagostin O."/>
            <person name="de Oliveira A.C."/>
            <person name="Bevan M."/>
            <person name="Bancroft I."/>
            <person name="Minx P."/>
            <person name="Cordum H."/>
            <person name="Wilson R."/>
            <person name="Cheng Z."/>
            <person name="Jin W."/>
            <person name="Jiang J."/>
            <person name="Leong S.A."/>
            <person name="Iwama H."/>
            <person name="Gojobori T."/>
            <person name="Itoh T."/>
            <person name="Niimura Y."/>
            <person name="Fujii Y."/>
            <person name="Habara T."/>
            <person name="Sakai H."/>
            <person name="Sato Y."/>
            <person name="Wilson G."/>
            <person name="Kumar K."/>
            <person name="McCouch S."/>
            <person name="Juretic N."/>
            <person name="Hoen D."/>
            <person name="Wright S."/>
            <person name="Bruskiewich R."/>
            <person name="Bureau T."/>
            <person name="Miyao A."/>
            <person name="Hirochika H."/>
            <person name="Nishikawa T."/>
            <person name="Kadowaki K."/>
            <person name="Sugiura M."/>
            <person name="Burr B."/>
            <person name="Sasaki T."/>
        </authorList>
    </citation>
    <scope>NUCLEOTIDE SEQUENCE [LARGE SCALE GENOMIC DNA]</scope>
    <source>
        <strain evidence="3">cv. Nipponbare</strain>
    </source>
</reference>
<proteinExistence type="predicted"/>
<dbReference type="Proteomes" id="UP000000763">
    <property type="component" value="Chromosome 2"/>
</dbReference>
<protein>
    <recommendedName>
        <fullName evidence="1">EF-hand domain-containing protein</fullName>
    </recommendedName>
</protein>
<organism evidence="2 3">
    <name type="scientific">Oryza sativa subsp. japonica</name>
    <name type="common">Rice</name>
    <dbReference type="NCBI Taxonomy" id="39947"/>
    <lineage>
        <taxon>Eukaryota</taxon>
        <taxon>Viridiplantae</taxon>
        <taxon>Streptophyta</taxon>
        <taxon>Embryophyta</taxon>
        <taxon>Tracheophyta</taxon>
        <taxon>Spermatophyta</taxon>
        <taxon>Magnoliopsida</taxon>
        <taxon>Liliopsida</taxon>
        <taxon>Poales</taxon>
        <taxon>Poaceae</taxon>
        <taxon>BOP clade</taxon>
        <taxon>Oryzoideae</taxon>
        <taxon>Oryzeae</taxon>
        <taxon>Oryzinae</taxon>
        <taxon>Oryza</taxon>
        <taxon>Oryza sativa</taxon>
    </lineage>
</organism>
<feature type="domain" description="EF-hand" evidence="1">
    <location>
        <begin position="8"/>
        <end position="43"/>
    </location>
</feature>
<dbReference type="Gene3D" id="1.10.238.10">
    <property type="entry name" value="EF-hand"/>
    <property type="match status" value="1"/>
</dbReference>
<evidence type="ECO:0000313" key="3">
    <source>
        <dbReference type="Proteomes" id="UP000000763"/>
    </source>
</evidence>
<dbReference type="AlphaFoldDB" id="Q6EP50"/>
<dbReference type="InterPro" id="IPR002048">
    <property type="entry name" value="EF_hand_dom"/>
</dbReference>
<accession>Q6EP50</accession>
<sequence length="73" mass="8242">MHTLGLSPMKVELQDIISEVDTDGSSSIDFYKFLDLIAKTERCMQHDVCSICRRRSREAHVFPVTATSVALLE</sequence>
<gene>
    <name evidence="2" type="primary">B1267B06.15</name>
</gene>
<dbReference type="PROSITE" id="PS50222">
    <property type="entry name" value="EF_HAND_2"/>
    <property type="match status" value="1"/>
</dbReference>
<name>Q6EP50_ORYSJ</name>
<dbReference type="EMBL" id="AP006161">
    <property type="protein sequence ID" value="BAD29570.1"/>
    <property type="molecule type" value="Genomic_DNA"/>
</dbReference>
<evidence type="ECO:0000313" key="2">
    <source>
        <dbReference type="EMBL" id="BAD29570.1"/>
    </source>
</evidence>
<dbReference type="GO" id="GO:0005509">
    <property type="term" value="F:calcium ion binding"/>
    <property type="evidence" value="ECO:0007669"/>
    <property type="project" value="InterPro"/>
</dbReference>
<evidence type="ECO:0000259" key="1">
    <source>
        <dbReference type="PROSITE" id="PS50222"/>
    </source>
</evidence>